<dbReference type="Proteomes" id="UP000275048">
    <property type="component" value="Unassembled WGS sequence"/>
</dbReference>
<feature type="domain" description="EamA" evidence="8">
    <location>
        <begin position="297"/>
        <end position="427"/>
    </location>
</feature>
<name>A0A3M8A3C2_9MICO</name>
<keyword evidence="10" id="KW-1185">Reference proteome</keyword>
<feature type="transmembrane region" description="Helical" evidence="7">
    <location>
        <begin position="410"/>
        <end position="427"/>
    </location>
</feature>
<feature type="transmembrane region" description="Helical" evidence="7">
    <location>
        <begin position="210"/>
        <end position="232"/>
    </location>
</feature>
<evidence type="ECO:0000259" key="8">
    <source>
        <dbReference type="Pfam" id="PF00892"/>
    </source>
</evidence>
<evidence type="ECO:0000256" key="3">
    <source>
        <dbReference type="ARBA" id="ARBA00022692"/>
    </source>
</evidence>
<feature type="region of interest" description="Disordered" evidence="6">
    <location>
        <begin position="108"/>
        <end position="129"/>
    </location>
</feature>
<evidence type="ECO:0000256" key="4">
    <source>
        <dbReference type="ARBA" id="ARBA00022989"/>
    </source>
</evidence>
<dbReference type="Pfam" id="PF00892">
    <property type="entry name" value="EamA"/>
    <property type="match status" value="2"/>
</dbReference>
<feature type="compositionally biased region" description="Low complexity" evidence="6">
    <location>
        <begin position="46"/>
        <end position="61"/>
    </location>
</feature>
<feature type="transmembrane region" description="Helical" evidence="7">
    <location>
        <begin position="327"/>
        <end position="349"/>
    </location>
</feature>
<feature type="region of interest" description="Disordered" evidence="6">
    <location>
        <begin position="1"/>
        <end position="61"/>
    </location>
</feature>
<dbReference type="PANTHER" id="PTHR32322:SF2">
    <property type="entry name" value="EAMA DOMAIN-CONTAINING PROTEIN"/>
    <property type="match status" value="1"/>
</dbReference>
<evidence type="ECO:0000256" key="6">
    <source>
        <dbReference type="SAM" id="MobiDB-lite"/>
    </source>
</evidence>
<evidence type="ECO:0000256" key="2">
    <source>
        <dbReference type="ARBA" id="ARBA00007362"/>
    </source>
</evidence>
<evidence type="ECO:0000256" key="7">
    <source>
        <dbReference type="SAM" id="Phobius"/>
    </source>
</evidence>
<feature type="transmembrane region" description="Helical" evidence="7">
    <location>
        <begin position="238"/>
        <end position="259"/>
    </location>
</feature>
<protein>
    <submittedName>
        <fullName evidence="9">DMT family transporter</fullName>
    </submittedName>
</protein>
<comment type="similarity">
    <text evidence="2">Belongs to the EamA transporter family.</text>
</comment>
<feature type="transmembrane region" description="Helical" evidence="7">
    <location>
        <begin position="138"/>
        <end position="161"/>
    </location>
</feature>
<keyword evidence="3 7" id="KW-0812">Transmembrane</keyword>
<organism evidence="9 10">
    <name type="scientific">Agromyces tardus</name>
    <dbReference type="NCBI Taxonomy" id="2583849"/>
    <lineage>
        <taxon>Bacteria</taxon>
        <taxon>Bacillati</taxon>
        <taxon>Actinomycetota</taxon>
        <taxon>Actinomycetes</taxon>
        <taxon>Micrococcales</taxon>
        <taxon>Microbacteriaceae</taxon>
        <taxon>Agromyces</taxon>
    </lineage>
</organism>
<dbReference type="InterPro" id="IPR050638">
    <property type="entry name" value="AA-Vitamin_Transporters"/>
</dbReference>
<proteinExistence type="inferred from homology"/>
<dbReference type="GO" id="GO:0016020">
    <property type="term" value="C:membrane"/>
    <property type="evidence" value="ECO:0007669"/>
    <property type="project" value="UniProtKB-SubCell"/>
</dbReference>
<dbReference type="EMBL" id="RHHB01000056">
    <property type="protein sequence ID" value="RNB45085.1"/>
    <property type="molecule type" value="Genomic_DNA"/>
</dbReference>
<evidence type="ECO:0000313" key="10">
    <source>
        <dbReference type="Proteomes" id="UP000275048"/>
    </source>
</evidence>
<feature type="transmembrane region" description="Helical" evidence="7">
    <location>
        <begin position="268"/>
        <end position="288"/>
    </location>
</feature>
<evidence type="ECO:0000256" key="5">
    <source>
        <dbReference type="ARBA" id="ARBA00023136"/>
    </source>
</evidence>
<feature type="transmembrane region" description="Helical" evidence="7">
    <location>
        <begin position="294"/>
        <end position="315"/>
    </location>
</feature>
<dbReference type="AlphaFoldDB" id="A0A3M8A3C2"/>
<feature type="transmembrane region" description="Helical" evidence="7">
    <location>
        <begin position="355"/>
        <end position="374"/>
    </location>
</feature>
<gene>
    <name evidence="9" type="ORF">EDM22_17070</name>
</gene>
<dbReference type="SUPFAM" id="SSF103481">
    <property type="entry name" value="Multidrug resistance efflux transporter EmrE"/>
    <property type="match status" value="2"/>
</dbReference>
<dbReference type="InterPro" id="IPR037185">
    <property type="entry name" value="EmrE-like"/>
</dbReference>
<dbReference type="PANTHER" id="PTHR32322">
    <property type="entry name" value="INNER MEMBRANE TRANSPORTER"/>
    <property type="match status" value="1"/>
</dbReference>
<keyword evidence="4 7" id="KW-1133">Transmembrane helix</keyword>
<comment type="caution">
    <text evidence="9">The sequence shown here is derived from an EMBL/GenBank/DDBJ whole genome shotgun (WGS) entry which is preliminary data.</text>
</comment>
<keyword evidence="5 7" id="KW-0472">Membrane</keyword>
<dbReference type="InterPro" id="IPR000620">
    <property type="entry name" value="EamA_dom"/>
</dbReference>
<accession>A0A3M8A3C2</accession>
<feature type="compositionally biased region" description="Basic residues" evidence="6">
    <location>
        <begin position="120"/>
        <end position="129"/>
    </location>
</feature>
<comment type="subcellular location">
    <subcellularLocation>
        <location evidence="1">Membrane</location>
        <topology evidence="1">Multi-pass membrane protein</topology>
    </subcellularLocation>
</comment>
<evidence type="ECO:0000256" key="1">
    <source>
        <dbReference type="ARBA" id="ARBA00004141"/>
    </source>
</evidence>
<evidence type="ECO:0000313" key="9">
    <source>
        <dbReference type="EMBL" id="RNB45085.1"/>
    </source>
</evidence>
<feature type="transmembrane region" description="Helical" evidence="7">
    <location>
        <begin position="181"/>
        <end position="198"/>
    </location>
</feature>
<reference evidence="9 10" key="1">
    <citation type="submission" date="2018-10" db="EMBL/GenBank/DDBJ databases">
        <title>Isolation, diversity and antibacterial activity of antinobacteria from the wheat rhizosphere soil.</title>
        <authorList>
            <person name="Sun T."/>
        </authorList>
    </citation>
    <scope>NUCLEOTIDE SEQUENCE [LARGE SCALE GENOMIC DNA]</scope>
    <source>
        <strain evidence="9 10">SJ-23</strain>
    </source>
</reference>
<feature type="domain" description="EamA" evidence="8">
    <location>
        <begin position="150"/>
        <end position="282"/>
    </location>
</feature>
<sequence length="446" mass="46607">MADASSALPCTSSRRRTDAVPSGIARKPTSRPEGVPETRSVSRGIRSNAPRPPASASTRSASVVASGAAGIVSGGRATSGVTATPEPLISTTTRSVCIPAPFPRRALRGAHTCPNGSPPAHRRHQCPPRGAARSRRSLAYAGLVNRGRLYLLLALANLFWAGNYVFGEMVTHEISPVSLTFFRWLFAFVPLIAIAWLVERPDWRAALAEWRMHLLQSVLGLTGYTLLLYAALGLTGAVNAAVISAVNPATIALAAAIFLHERLTRMQALGLVVAFVGVTIVLTGGDLAQVATQGFGFGDVLVVGSVLAWTAYSLVSRRLRTPPITATAVQAAFAVVTMLPLIAVTGVSLPTSPAGGLGLAYIVVFPSMLGYVFWNIGASRVGPARAGVFLNLLPVFTVAIALAFGAVLEPATVAGGILVVAGVYLTLHQRRAKAGQSDAANRLTVR</sequence>
<feature type="transmembrane region" description="Helical" evidence="7">
    <location>
        <begin position="386"/>
        <end position="404"/>
    </location>
</feature>